<dbReference type="SUPFAM" id="SSF51206">
    <property type="entry name" value="cAMP-binding domain-like"/>
    <property type="match status" value="1"/>
</dbReference>
<dbReference type="PROSITE" id="PS51063">
    <property type="entry name" value="HTH_CRP_2"/>
    <property type="match status" value="1"/>
</dbReference>
<comment type="caution">
    <text evidence="6">The sequence shown here is derived from an EMBL/GenBank/DDBJ whole genome shotgun (WGS) entry which is preliminary data.</text>
</comment>
<dbReference type="InterPro" id="IPR018490">
    <property type="entry name" value="cNMP-bd_dom_sf"/>
</dbReference>
<evidence type="ECO:0000256" key="3">
    <source>
        <dbReference type="ARBA" id="ARBA00023163"/>
    </source>
</evidence>
<name>X1LNI3_9ZZZZ</name>
<dbReference type="GO" id="GO:0003677">
    <property type="term" value="F:DNA binding"/>
    <property type="evidence" value="ECO:0007669"/>
    <property type="project" value="UniProtKB-KW"/>
</dbReference>
<dbReference type="SMART" id="SM00419">
    <property type="entry name" value="HTH_CRP"/>
    <property type="match status" value="1"/>
</dbReference>
<evidence type="ECO:0008006" key="7">
    <source>
        <dbReference type="Google" id="ProtNLM"/>
    </source>
</evidence>
<reference evidence="6" key="1">
    <citation type="journal article" date="2014" name="Front. Microbiol.">
        <title>High frequency of phylogenetically diverse reductive dehalogenase-homologous genes in deep subseafloor sedimentary metagenomes.</title>
        <authorList>
            <person name="Kawai M."/>
            <person name="Futagami T."/>
            <person name="Toyoda A."/>
            <person name="Takaki Y."/>
            <person name="Nishi S."/>
            <person name="Hori S."/>
            <person name="Arai W."/>
            <person name="Tsubouchi T."/>
            <person name="Morono Y."/>
            <person name="Uchiyama I."/>
            <person name="Ito T."/>
            <person name="Fujiyama A."/>
            <person name="Inagaki F."/>
            <person name="Takami H."/>
        </authorList>
    </citation>
    <scope>NUCLEOTIDE SEQUENCE</scope>
    <source>
        <strain evidence="6">Expedition CK06-06</strain>
    </source>
</reference>
<feature type="domain" description="Cyclic nucleotide-binding" evidence="4">
    <location>
        <begin position="1"/>
        <end position="117"/>
    </location>
</feature>
<organism evidence="6">
    <name type="scientific">marine sediment metagenome</name>
    <dbReference type="NCBI Taxonomy" id="412755"/>
    <lineage>
        <taxon>unclassified sequences</taxon>
        <taxon>metagenomes</taxon>
        <taxon>ecological metagenomes</taxon>
    </lineage>
</organism>
<dbReference type="EMBL" id="BARV01017227">
    <property type="protein sequence ID" value="GAI20922.1"/>
    <property type="molecule type" value="Genomic_DNA"/>
</dbReference>
<proteinExistence type="predicted"/>
<evidence type="ECO:0000256" key="2">
    <source>
        <dbReference type="ARBA" id="ARBA00023125"/>
    </source>
</evidence>
<dbReference type="SUPFAM" id="SSF46785">
    <property type="entry name" value="Winged helix' DNA-binding domain"/>
    <property type="match status" value="1"/>
</dbReference>
<dbReference type="PANTHER" id="PTHR24567">
    <property type="entry name" value="CRP FAMILY TRANSCRIPTIONAL REGULATORY PROTEIN"/>
    <property type="match status" value="1"/>
</dbReference>
<feature type="non-terminal residue" evidence="6">
    <location>
        <position position="207"/>
    </location>
</feature>
<keyword evidence="1" id="KW-0805">Transcription regulation</keyword>
<dbReference type="Pfam" id="PF13545">
    <property type="entry name" value="HTH_Crp_2"/>
    <property type="match status" value="1"/>
</dbReference>
<dbReference type="PROSITE" id="PS50042">
    <property type="entry name" value="CNMP_BINDING_3"/>
    <property type="match status" value="1"/>
</dbReference>
<dbReference type="Pfam" id="PF00027">
    <property type="entry name" value="cNMP_binding"/>
    <property type="match status" value="1"/>
</dbReference>
<dbReference type="InterPro" id="IPR000595">
    <property type="entry name" value="cNMP-bd_dom"/>
</dbReference>
<evidence type="ECO:0000256" key="1">
    <source>
        <dbReference type="ARBA" id="ARBA00023015"/>
    </source>
</evidence>
<dbReference type="InterPro" id="IPR036390">
    <property type="entry name" value="WH_DNA-bd_sf"/>
</dbReference>
<dbReference type="InterPro" id="IPR050397">
    <property type="entry name" value="Env_Response_Regulators"/>
</dbReference>
<evidence type="ECO:0000259" key="4">
    <source>
        <dbReference type="PROSITE" id="PS50042"/>
    </source>
</evidence>
<dbReference type="Gene3D" id="2.60.120.10">
    <property type="entry name" value="Jelly Rolls"/>
    <property type="match status" value="1"/>
</dbReference>
<dbReference type="SMART" id="SM00100">
    <property type="entry name" value="cNMP"/>
    <property type="match status" value="1"/>
</dbReference>
<keyword evidence="3" id="KW-0804">Transcription</keyword>
<feature type="domain" description="HTH crp-type" evidence="5">
    <location>
        <begin position="131"/>
        <end position="196"/>
    </location>
</feature>
<protein>
    <recommendedName>
        <fullName evidence="7">Cyclic nucleotide-binding domain-containing protein</fullName>
    </recommendedName>
</protein>
<dbReference type="CDD" id="cd00038">
    <property type="entry name" value="CAP_ED"/>
    <property type="match status" value="1"/>
</dbReference>
<dbReference type="PRINTS" id="PR00034">
    <property type="entry name" value="HTHCRP"/>
</dbReference>
<gene>
    <name evidence="6" type="ORF">S06H3_29409</name>
</gene>
<evidence type="ECO:0000259" key="5">
    <source>
        <dbReference type="PROSITE" id="PS51063"/>
    </source>
</evidence>
<dbReference type="GO" id="GO:0005829">
    <property type="term" value="C:cytosol"/>
    <property type="evidence" value="ECO:0007669"/>
    <property type="project" value="TreeGrafter"/>
</dbReference>
<dbReference type="InterPro" id="IPR012318">
    <property type="entry name" value="HTH_CRP"/>
</dbReference>
<dbReference type="PANTHER" id="PTHR24567:SF26">
    <property type="entry name" value="REGULATORY PROTEIN YEIL"/>
    <property type="match status" value="1"/>
</dbReference>
<dbReference type="CDD" id="cd00092">
    <property type="entry name" value="HTH_CRP"/>
    <property type="match status" value="1"/>
</dbReference>
<dbReference type="InterPro" id="IPR014710">
    <property type="entry name" value="RmlC-like_jellyroll"/>
</dbReference>
<accession>X1LNI3</accession>
<evidence type="ECO:0000313" key="6">
    <source>
        <dbReference type="EMBL" id="GAI20922.1"/>
    </source>
</evidence>
<dbReference type="GO" id="GO:0003700">
    <property type="term" value="F:DNA-binding transcription factor activity"/>
    <property type="evidence" value="ECO:0007669"/>
    <property type="project" value="TreeGrafter"/>
</dbReference>
<sequence>MNEDELTELAGLAIERSFAPGEFVFWDGDNPDWFYMVAEGKVKVLKHSSLGKEFTIAFFGLGEMFGEVAVFENKPYPASAQAVTKTKVVGIKRKDFLSFLAHRPEVVLRIISVLGGRLRDAQSRLRDLAGERVEQRLASVLLMLSAKLGLTLPFTRQEIADMVGTTTETAIRVMSHLKDRGIIRSVRGKVVILDEEKLRLLSEGPPW</sequence>
<dbReference type="AlphaFoldDB" id="X1LNI3"/>
<keyword evidence="2" id="KW-0238">DNA-binding</keyword>